<dbReference type="Proteomes" id="UP000460298">
    <property type="component" value="Unassembled WGS sequence"/>
</dbReference>
<dbReference type="RefSeq" id="WP_002773135.1">
    <property type="nucleotide sequence ID" value="NZ_JQDG01000028.1"/>
</dbReference>
<dbReference type="AlphaFoldDB" id="A0A833H1Z4"/>
<dbReference type="GO" id="GO:0016020">
    <property type="term" value="C:membrane"/>
    <property type="evidence" value="ECO:0007669"/>
    <property type="project" value="UniProtKB-SubCell"/>
</dbReference>
<feature type="transmembrane region" description="Helical" evidence="5">
    <location>
        <begin position="74"/>
        <end position="94"/>
    </location>
</feature>
<keyword evidence="2 5" id="KW-0812">Transmembrane</keyword>
<evidence type="ECO:0000256" key="4">
    <source>
        <dbReference type="ARBA" id="ARBA00023136"/>
    </source>
</evidence>
<dbReference type="OrthoDB" id="341561at2"/>
<dbReference type="InterPro" id="IPR032808">
    <property type="entry name" value="DoxX"/>
</dbReference>
<accession>A0A833H1Z4</accession>
<keyword evidence="4 5" id="KW-0472">Membrane</keyword>
<sequence>MHNVTLAARILLGLLFTAAGLFGLLANPEPPPDLPEKLIAFNKGLAATGYFFQFLKLTETICGLLILTGVYARIGLVVLAPISINIFLVHAFLTPGIENIILPVVILVLHVTAASAYWSTYARLFERNNWLGR</sequence>
<evidence type="ECO:0000256" key="2">
    <source>
        <dbReference type="ARBA" id="ARBA00022692"/>
    </source>
</evidence>
<evidence type="ECO:0000256" key="1">
    <source>
        <dbReference type="ARBA" id="ARBA00004141"/>
    </source>
</evidence>
<dbReference type="Pfam" id="PF07681">
    <property type="entry name" value="DoxX"/>
    <property type="match status" value="1"/>
</dbReference>
<evidence type="ECO:0000313" key="6">
    <source>
        <dbReference type="EMBL" id="KAB2932918.1"/>
    </source>
</evidence>
<proteinExistence type="predicted"/>
<comment type="subcellular location">
    <subcellularLocation>
        <location evidence="1">Membrane</location>
        <topology evidence="1">Multi-pass membrane protein</topology>
    </subcellularLocation>
</comment>
<name>A0A833H1Z4_9LEPT</name>
<organism evidence="6 7">
    <name type="scientific">Leptonema illini</name>
    <dbReference type="NCBI Taxonomy" id="183"/>
    <lineage>
        <taxon>Bacteria</taxon>
        <taxon>Pseudomonadati</taxon>
        <taxon>Spirochaetota</taxon>
        <taxon>Spirochaetia</taxon>
        <taxon>Leptospirales</taxon>
        <taxon>Leptospiraceae</taxon>
        <taxon>Leptonema</taxon>
    </lineage>
</organism>
<comment type="caution">
    <text evidence="6">The sequence shown here is derived from an EMBL/GenBank/DDBJ whole genome shotgun (WGS) entry which is preliminary data.</text>
</comment>
<feature type="transmembrane region" description="Helical" evidence="5">
    <location>
        <begin position="50"/>
        <end position="67"/>
    </location>
</feature>
<dbReference type="EMBL" id="WBUI01000007">
    <property type="protein sequence ID" value="KAB2932918.1"/>
    <property type="molecule type" value="Genomic_DNA"/>
</dbReference>
<protein>
    <submittedName>
        <fullName evidence="6">DoxX family membrane protein</fullName>
    </submittedName>
</protein>
<reference evidence="6 7" key="1">
    <citation type="submission" date="2019-10" db="EMBL/GenBank/DDBJ databases">
        <title>Extracellular Electron Transfer in a Candidatus Methanoperedens spp. Enrichment Culture.</title>
        <authorList>
            <person name="Berger S."/>
            <person name="Rangel Shaw D."/>
            <person name="Berben T."/>
            <person name="In 'T Zandt M."/>
            <person name="Frank J."/>
            <person name="Reimann J."/>
            <person name="Jetten M.S.M."/>
            <person name="Welte C.U."/>
        </authorList>
    </citation>
    <scope>NUCLEOTIDE SEQUENCE [LARGE SCALE GENOMIC DNA]</scope>
    <source>
        <strain evidence="6">SB12</strain>
    </source>
</reference>
<gene>
    <name evidence="6" type="ORF">F9K24_08615</name>
</gene>
<keyword evidence="3 5" id="KW-1133">Transmembrane helix</keyword>
<evidence type="ECO:0000256" key="3">
    <source>
        <dbReference type="ARBA" id="ARBA00022989"/>
    </source>
</evidence>
<evidence type="ECO:0000256" key="5">
    <source>
        <dbReference type="SAM" id="Phobius"/>
    </source>
</evidence>
<feature type="transmembrane region" description="Helical" evidence="5">
    <location>
        <begin position="100"/>
        <end position="118"/>
    </location>
</feature>
<evidence type="ECO:0000313" key="7">
    <source>
        <dbReference type="Proteomes" id="UP000460298"/>
    </source>
</evidence>